<name>A0A4V6J104_RAOTE</name>
<sequence>MRTVGGGVTWQNRVYKDLSGPDGETRRLYQGSYPLVSLFTPISTTSSIVNMTPTSMIPRCTGSRAAFR</sequence>
<protein>
    <submittedName>
        <fullName evidence="1">Outer-membrane receptor for Fe(III)-coprogen, Fe(III)-ferrioxamine B and Fe(III)-rhodotrulic acid</fullName>
    </submittedName>
</protein>
<dbReference type="Proteomes" id="UP000339249">
    <property type="component" value="Unassembled WGS sequence"/>
</dbReference>
<proteinExistence type="predicted"/>
<evidence type="ECO:0000313" key="2">
    <source>
        <dbReference type="Proteomes" id="UP000339249"/>
    </source>
</evidence>
<reference evidence="1 2" key="1">
    <citation type="submission" date="2019-04" db="EMBL/GenBank/DDBJ databases">
        <authorList>
            <consortium name="Pathogen Informatics"/>
        </authorList>
    </citation>
    <scope>NUCLEOTIDE SEQUENCE [LARGE SCALE GENOMIC DNA]</scope>
    <source>
        <strain evidence="1 2">NCTC9185</strain>
    </source>
</reference>
<evidence type="ECO:0000313" key="1">
    <source>
        <dbReference type="EMBL" id="VTN08484.1"/>
    </source>
</evidence>
<accession>A0A4V6J104</accession>
<organism evidence="1 2">
    <name type="scientific">Raoultella terrigena</name>
    <name type="common">Klebsiella terrigena</name>
    <dbReference type="NCBI Taxonomy" id="577"/>
    <lineage>
        <taxon>Bacteria</taxon>
        <taxon>Pseudomonadati</taxon>
        <taxon>Pseudomonadota</taxon>
        <taxon>Gammaproteobacteria</taxon>
        <taxon>Enterobacterales</taxon>
        <taxon>Enterobacteriaceae</taxon>
        <taxon>Klebsiella/Raoultella group</taxon>
        <taxon>Raoultella</taxon>
    </lineage>
</organism>
<keyword evidence="1" id="KW-0675">Receptor</keyword>
<dbReference type="EMBL" id="CABDVU010000001">
    <property type="protein sequence ID" value="VTN08484.1"/>
    <property type="molecule type" value="Genomic_DNA"/>
</dbReference>
<gene>
    <name evidence="1" type="primary">fhuE</name>
    <name evidence="1" type="ORF">NCTC9185_00361</name>
</gene>
<dbReference type="AlphaFoldDB" id="A0A4V6J104"/>